<evidence type="ECO:0000313" key="3">
    <source>
        <dbReference type="Proteomes" id="UP000033203"/>
    </source>
</evidence>
<proteinExistence type="inferred from homology"/>
<comment type="caution">
    <text evidence="2">The sequence shown here is derived from an EMBL/GenBank/DDBJ whole genome shotgun (WGS) entry which is preliminary data.</text>
</comment>
<dbReference type="PATRIC" id="fig|1549858.7.peg.828"/>
<dbReference type="SUPFAM" id="SSF54913">
    <property type="entry name" value="GlnB-like"/>
    <property type="match status" value="1"/>
</dbReference>
<dbReference type="AlphaFoldDB" id="A0A0D1MGS7"/>
<name>A0A0D1MGS7_9SPHN</name>
<dbReference type="Proteomes" id="UP000033203">
    <property type="component" value="Unassembled WGS sequence"/>
</dbReference>
<dbReference type="Pfam" id="PF02641">
    <property type="entry name" value="DUF190"/>
    <property type="match status" value="1"/>
</dbReference>
<evidence type="ECO:0000313" key="2">
    <source>
        <dbReference type="EMBL" id="KIU26836.1"/>
    </source>
</evidence>
<accession>A0A0D1MGS7</accession>
<dbReference type="EMBL" id="JXTP01000058">
    <property type="protein sequence ID" value="KIU26836.1"/>
    <property type="molecule type" value="Genomic_DNA"/>
</dbReference>
<dbReference type="InterPro" id="IPR011322">
    <property type="entry name" value="N-reg_PII-like_a/b"/>
</dbReference>
<reference evidence="2 3" key="1">
    <citation type="submission" date="2015-01" db="EMBL/GenBank/DDBJ databases">
        <title>Genome of Sphingomonas taxi strain 30a.</title>
        <authorList>
            <person name="Eevers N."/>
            <person name="Van Hamme J."/>
            <person name="Bottos E."/>
            <person name="Weyens N."/>
            <person name="Vangronsveld J."/>
        </authorList>
    </citation>
    <scope>NUCLEOTIDE SEQUENCE [LARGE SCALE GENOMIC DNA]</scope>
    <source>
        <strain evidence="2 3">30a</strain>
    </source>
</reference>
<comment type="similarity">
    <text evidence="1">Belongs to the UPF0166 family.</text>
</comment>
<dbReference type="InterPro" id="IPR015867">
    <property type="entry name" value="N-reg_PII/ATP_PRibTrfase_C"/>
</dbReference>
<protein>
    <submittedName>
        <fullName evidence="2">Uncharacterized protein</fullName>
    </submittedName>
</protein>
<organism evidence="2 3">
    <name type="scientific">Sphingomonas melonis</name>
    <dbReference type="NCBI Taxonomy" id="152682"/>
    <lineage>
        <taxon>Bacteria</taxon>
        <taxon>Pseudomonadati</taxon>
        <taxon>Pseudomonadota</taxon>
        <taxon>Alphaproteobacteria</taxon>
        <taxon>Sphingomonadales</taxon>
        <taxon>Sphingomonadaceae</taxon>
        <taxon>Sphingomonas</taxon>
    </lineage>
</organism>
<sequence>MPHKVTPSEIGMIRIYMKPSDKAAGARSFWSRKPLYRELVAQAKRDGIMNAVAHHTHYGYSNHGPIRENGSEISDPHLTMCVELIGQRGELERFCEGHGDLLAGKVIVYKHLEHWSIGPGGVRHEDAVPAELADETGQA</sequence>
<evidence type="ECO:0000256" key="1">
    <source>
        <dbReference type="ARBA" id="ARBA00010554"/>
    </source>
</evidence>
<gene>
    <name evidence="2" type="ORF">SR41_12215</name>
</gene>
<dbReference type="InterPro" id="IPR003793">
    <property type="entry name" value="UPF0166"/>
</dbReference>
<dbReference type="Gene3D" id="3.30.70.120">
    <property type="match status" value="1"/>
</dbReference>